<comment type="caution">
    <text evidence="2">The sequence shown here is derived from an EMBL/GenBank/DDBJ whole genome shotgun (WGS) entry which is preliminary data.</text>
</comment>
<dbReference type="InterPro" id="IPR032710">
    <property type="entry name" value="NTF2-like_dom_sf"/>
</dbReference>
<name>A0A4Q9FJW2_9FLAO</name>
<keyword evidence="3" id="KW-1185">Reference proteome</keyword>
<dbReference type="EMBL" id="SIRT01000004">
    <property type="protein sequence ID" value="TBN04279.1"/>
    <property type="molecule type" value="Genomic_DNA"/>
</dbReference>
<dbReference type="RefSeq" id="WP_130963749.1">
    <property type="nucleotide sequence ID" value="NZ_SIRT01000004.1"/>
</dbReference>
<feature type="signal peptide" evidence="1">
    <location>
        <begin position="1"/>
        <end position="18"/>
    </location>
</feature>
<dbReference type="SUPFAM" id="SSF54427">
    <property type="entry name" value="NTF2-like"/>
    <property type="match status" value="1"/>
</dbReference>
<dbReference type="Proteomes" id="UP000291142">
    <property type="component" value="Unassembled WGS sequence"/>
</dbReference>
<organism evidence="2 3">
    <name type="scientific">Hyunsoonleella flava</name>
    <dbReference type="NCBI Taxonomy" id="2527939"/>
    <lineage>
        <taxon>Bacteria</taxon>
        <taxon>Pseudomonadati</taxon>
        <taxon>Bacteroidota</taxon>
        <taxon>Flavobacteriia</taxon>
        <taxon>Flavobacteriales</taxon>
        <taxon>Flavobacteriaceae</taxon>
    </lineage>
</organism>
<dbReference type="OrthoDB" id="117186at2"/>
<accession>A0A4Q9FJW2</accession>
<feature type="chain" id="PRO_5020941639" evidence="1">
    <location>
        <begin position="19"/>
        <end position="157"/>
    </location>
</feature>
<gene>
    <name evidence="2" type="ORF">EYD45_06565</name>
</gene>
<evidence type="ECO:0000313" key="2">
    <source>
        <dbReference type="EMBL" id="TBN04279.1"/>
    </source>
</evidence>
<evidence type="ECO:0000256" key="1">
    <source>
        <dbReference type="SAM" id="SignalP"/>
    </source>
</evidence>
<dbReference type="Gene3D" id="3.10.450.50">
    <property type="match status" value="1"/>
</dbReference>
<keyword evidence="1" id="KW-0732">Signal</keyword>
<sequence length="157" mass="17934">MIRVIVSIILLMTGTVTAQNDDTLLAKSTIDTFFEGFHKGDTALMKSVMVDKVIMQTAYRNKEGKDVLVNDEADGLINAIAKRPADQKWDERILDYSIQIDGNMANVWTPYEFWYNGEFSHCGVNSFQLFKDGAKWKIIYLIDTRRRSGCKPVETKK</sequence>
<dbReference type="AlphaFoldDB" id="A0A4Q9FJW2"/>
<reference evidence="2 3" key="1">
    <citation type="submission" date="2019-02" db="EMBL/GenBank/DDBJ databases">
        <title>Hyunsoonleella sp., isolated from marine sediment.</title>
        <authorList>
            <person name="Liu B.-T."/>
        </authorList>
    </citation>
    <scope>NUCLEOTIDE SEQUENCE [LARGE SCALE GENOMIC DNA]</scope>
    <source>
        <strain evidence="2 3">T58</strain>
    </source>
</reference>
<evidence type="ECO:0000313" key="3">
    <source>
        <dbReference type="Proteomes" id="UP000291142"/>
    </source>
</evidence>
<protein>
    <submittedName>
        <fullName evidence="2">Nuclear transport factor 2 family protein</fullName>
    </submittedName>
</protein>
<proteinExistence type="predicted"/>